<evidence type="ECO:0000256" key="1">
    <source>
        <dbReference type="SAM" id="MobiDB-lite"/>
    </source>
</evidence>
<dbReference type="PANTHER" id="PTHR40465">
    <property type="entry name" value="CHROMOSOME 1, WHOLE GENOME SHOTGUN SEQUENCE"/>
    <property type="match status" value="1"/>
</dbReference>
<protein>
    <recommendedName>
        <fullName evidence="3">DUF6534 domain-containing protein</fullName>
    </recommendedName>
</protein>
<evidence type="ECO:0000313" key="5">
    <source>
        <dbReference type="Proteomes" id="UP000799118"/>
    </source>
</evidence>
<evidence type="ECO:0000313" key="4">
    <source>
        <dbReference type="EMBL" id="KAE9405894.1"/>
    </source>
</evidence>
<dbReference type="AlphaFoldDB" id="A0A6A4IAT1"/>
<reference evidence="4" key="1">
    <citation type="journal article" date="2019" name="Environ. Microbiol.">
        <title>Fungal ecological strategies reflected in gene transcription - a case study of two litter decomposers.</title>
        <authorList>
            <person name="Barbi F."/>
            <person name="Kohler A."/>
            <person name="Barry K."/>
            <person name="Baskaran P."/>
            <person name="Daum C."/>
            <person name="Fauchery L."/>
            <person name="Ihrmark K."/>
            <person name="Kuo A."/>
            <person name="LaButti K."/>
            <person name="Lipzen A."/>
            <person name="Morin E."/>
            <person name="Grigoriev I.V."/>
            <person name="Henrissat B."/>
            <person name="Lindahl B."/>
            <person name="Martin F."/>
        </authorList>
    </citation>
    <scope>NUCLEOTIDE SEQUENCE</scope>
    <source>
        <strain evidence="4">JB14</strain>
    </source>
</reference>
<dbReference type="OrthoDB" id="3262409at2759"/>
<name>A0A6A4IAT1_9AGAR</name>
<feature type="transmembrane region" description="Helical" evidence="2">
    <location>
        <begin position="25"/>
        <end position="42"/>
    </location>
</feature>
<keyword evidence="2" id="KW-1133">Transmembrane helix</keyword>
<keyword evidence="2" id="KW-0812">Transmembrane</keyword>
<dbReference type="Proteomes" id="UP000799118">
    <property type="component" value="Unassembled WGS sequence"/>
</dbReference>
<feature type="transmembrane region" description="Helical" evidence="2">
    <location>
        <begin position="54"/>
        <end position="73"/>
    </location>
</feature>
<sequence length="330" mass="36485">MSAGLSAAEEVQTNLILGGVVVSNYLSYLTMGIVLPSTWSYFSKFPADRWWIKAIVILCVSICIEDTIGTGIWTYDWAVANYGNPAVMAILPWALPTEGFLMPTCGLTVQLFYAWRVWMMSMGKNRILPVVIGCLSILGWCVLCWTTQLAATHKSMADIKLALPAGYIWLVGSVGADFVITGSMIYYLDLRFRLMKPEFSSDNSANWFLRRRLRKLIVRTVECNILSLFTQVVSTSTFNRSSVGFYFLIPDMTLAKIYTFSLLVSLNSRQTDSDHETSEGGSSSTGREERGFELTVLHTSSLLSTQVSSPAQRETAGDLRFGGTDAGTGV</sequence>
<keyword evidence="5" id="KW-1185">Reference proteome</keyword>
<feature type="transmembrane region" description="Helical" evidence="2">
    <location>
        <begin position="168"/>
        <end position="188"/>
    </location>
</feature>
<feature type="transmembrane region" description="Helical" evidence="2">
    <location>
        <begin position="127"/>
        <end position="148"/>
    </location>
</feature>
<evidence type="ECO:0000256" key="2">
    <source>
        <dbReference type="SAM" id="Phobius"/>
    </source>
</evidence>
<evidence type="ECO:0000259" key="3">
    <source>
        <dbReference type="Pfam" id="PF20152"/>
    </source>
</evidence>
<accession>A0A6A4IAT1</accession>
<keyword evidence="2" id="KW-0472">Membrane</keyword>
<organism evidence="4 5">
    <name type="scientific">Gymnopus androsaceus JB14</name>
    <dbReference type="NCBI Taxonomy" id="1447944"/>
    <lineage>
        <taxon>Eukaryota</taxon>
        <taxon>Fungi</taxon>
        <taxon>Dikarya</taxon>
        <taxon>Basidiomycota</taxon>
        <taxon>Agaricomycotina</taxon>
        <taxon>Agaricomycetes</taxon>
        <taxon>Agaricomycetidae</taxon>
        <taxon>Agaricales</taxon>
        <taxon>Marasmiineae</taxon>
        <taxon>Omphalotaceae</taxon>
        <taxon>Gymnopus</taxon>
    </lineage>
</organism>
<proteinExistence type="predicted"/>
<dbReference type="Pfam" id="PF20152">
    <property type="entry name" value="DUF6534"/>
    <property type="match status" value="1"/>
</dbReference>
<dbReference type="EMBL" id="ML769406">
    <property type="protein sequence ID" value="KAE9405894.1"/>
    <property type="molecule type" value="Genomic_DNA"/>
</dbReference>
<feature type="domain" description="DUF6534" evidence="3">
    <location>
        <begin position="173"/>
        <end position="270"/>
    </location>
</feature>
<feature type="region of interest" description="Disordered" evidence="1">
    <location>
        <begin position="304"/>
        <end position="330"/>
    </location>
</feature>
<feature type="transmembrane region" description="Helical" evidence="2">
    <location>
        <begin position="93"/>
        <end position="115"/>
    </location>
</feature>
<dbReference type="InterPro" id="IPR045339">
    <property type="entry name" value="DUF6534"/>
</dbReference>
<gene>
    <name evidence="4" type="ORF">BT96DRAFT_972314</name>
</gene>
<dbReference type="PANTHER" id="PTHR40465:SF1">
    <property type="entry name" value="DUF6534 DOMAIN-CONTAINING PROTEIN"/>
    <property type="match status" value="1"/>
</dbReference>